<dbReference type="AlphaFoldDB" id="W1PM75"/>
<protein>
    <submittedName>
        <fullName evidence="1">Uncharacterized protein</fullName>
    </submittedName>
</protein>
<accession>W1PM75</accession>
<name>W1PM75_AMBTC</name>
<keyword evidence="2" id="KW-1185">Reference proteome</keyword>
<dbReference type="EMBL" id="KI393208">
    <property type="protein sequence ID" value="ERN08879.1"/>
    <property type="molecule type" value="Genomic_DNA"/>
</dbReference>
<dbReference type="Gramene" id="ERN08879">
    <property type="protein sequence ID" value="ERN08879"/>
    <property type="gene ID" value="AMTR_s00015p00200740"/>
</dbReference>
<evidence type="ECO:0000313" key="1">
    <source>
        <dbReference type="EMBL" id="ERN08879.1"/>
    </source>
</evidence>
<proteinExistence type="predicted"/>
<evidence type="ECO:0000313" key="2">
    <source>
        <dbReference type="Proteomes" id="UP000017836"/>
    </source>
</evidence>
<reference evidence="2" key="1">
    <citation type="journal article" date="2013" name="Science">
        <title>The Amborella genome and the evolution of flowering plants.</title>
        <authorList>
            <consortium name="Amborella Genome Project"/>
        </authorList>
    </citation>
    <scope>NUCLEOTIDE SEQUENCE [LARGE SCALE GENOMIC DNA]</scope>
</reference>
<gene>
    <name evidence="1" type="ORF">AMTR_s00015p00200740</name>
</gene>
<dbReference type="HOGENOM" id="CLU_2641415_0_0_1"/>
<dbReference type="Proteomes" id="UP000017836">
    <property type="component" value="Unassembled WGS sequence"/>
</dbReference>
<sequence>MQDSALNVWDLSYEWELRVMIFRRRKSGLRRDMALVICEECIQEDEPASRRKDQVGMARCFQSDIVVVRRITVSLTL</sequence>
<organism evidence="1 2">
    <name type="scientific">Amborella trichopoda</name>
    <dbReference type="NCBI Taxonomy" id="13333"/>
    <lineage>
        <taxon>Eukaryota</taxon>
        <taxon>Viridiplantae</taxon>
        <taxon>Streptophyta</taxon>
        <taxon>Embryophyta</taxon>
        <taxon>Tracheophyta</taxon>
        <taxon>Spermatophyta</taxon>
        <taxon>Magnoliopsida</taxon>
        <taxon>Amborellales</taxon>
        <taxon>Amborellaceae</taxon>
        <taxon>Amborella</taxon>
    </lineage>
</organism>